<keyword evidence="5" id="KW-0812">Transmembrane</keyword>
<dbReference type="PANTHER" id="PTHR30026">
    <property type="entry name" value="OUTER MEMBRANE PROTEIN TOLC"/>
    <property type="match status" value="1"/>
</dbReference>
<feature type="chain" id="PRO_5046069686" evidence="9">
    <location>
        <begin position="28"/>
        <end position="444"/>
    </location>
</feature>
<evidence type="ECO:0000256" key="5">
    <source>
        <dbReference type="ARBA" id="ARBA00022692"/>
    </source>
</evidence>
<protein>
    <submittedName>
        <fullName evidence="10">TolC family protein</fullName>
    </submittedName>
</protein>
<keyword evidence="4" id="KW-1134">Transmembrane beta strand</keyword>
<evidence type="ECO:0000313" key="11">
    <source>
        <dbReference type="Proteomes" id="UP000619838"/>
    </source>
</evidence>
<name>A0ABR9XQU3_9CHLB</name>
<keyword evidence="3" id="KW-0813">Transport</keyword>
<organism evidence="10 11">
    <name type="scientific">Prosthecochloris ethylica</name>
    <dbReference type="NCBI Taxonomy" id="2743976"/>
    <lineage>
        <taxon>Bacteria</taxon>
        <taxon>Pseudomonadati</taxon>
        <taxon>Chlorobiota</taxon>
        <taxon>Chlorobiia</taxon>
        <taxon>Chlorobiales</taxon>
        <taxon>Chlorobiaceae</taxon>
        <taxon>Prosthecochloris</taxon>
    </lineage>
</organism>
<dbReference type="InterPro" id="IPR051906">
    <property type="entry name" value="TolC-like"/>
</dbReference>
<evidence type="ECO:0000256" key="9">
    <source>
        <dbReference type="SAM" id="SignalP"/>
    </source>
</evidence>
<comment type="caution">
    <text evidence="10">The sequence shown here is derived from an EMBL/GenBank/DDBJ whole genome shotgun (WGS) entry which is preliminary data.</text>
</comment>
<comment type="similarity">
    <text evidence="2">Belongs to the outer membrane factor (OMF) (TC 1.B.17) family.</text>
</comment>
<comment type="subcellular location">
    <subcellularLocation>
        <location evidence="1">Cell outer membrane</location>
    </subcellularLocation>
</comment>
<evidence type="ECO:0000256" key="7">
    <source>
        <dbReference type="ARBA" id="ARBA00023237"/>
    </source>
</evidence>
<evidence type="ECO:0000256" key="2">
    <source>
        <dbReference type="ARBA" id="ARBA00007613"/>
    </source>
</evidence>
<evidence type="ECO:0000256" key="3">
    <source>
        <dbReference type="ARBA" id="ARBA00022448"/>
    </source>
</evidence>
<dbReference type="Pfam" id="PF02321">
    <property type="entry name" value="OEP"/>
    <property type="match status" value="2"/>
</dbReference>
<dbReference type="Gene3D" id="1.20.1600.10">
    <property type="entry name" value="Outer membrane efflux proteins (OEP)"/>
    <property type="match status" value="1"/>
</dbReference>
<reference evidence="10 11" key="1">
    <citation type="journal article" date="2020" name="Microorganisms">
        <title>Simultaneous Genome Sequencing of Prosthecochloris ethylica and Desulfuromonas acetoxidans within a Syntrophic Mixture Reveals Unique Pili and Protein Interactions.</title>
        <authorList>
            <person name="Kyndt J.A."/>
            <person name="Van Beeumen J.J."/>
            <person name="Meyer T.E."/>
        </authorList>
    </citation>
    <scope>NUCLEOTIDE SEQUENCE [LARGE SCALE GENOMIC DNA]</scope>
    <source>
        <strain evidence="10 11">N3</strain>
    </source>
</reference>
<feature type="coiled-coil region" evidence="8">
    <location>
        <begin position="38"/>
        <end position="68"/>
    </location>
</feature>
<keyword evidence="7" id="KW-0998">Cell outer membrane</keyword>
<keyword evidence="9" id="KW-0732">Signal</keyword>
<sequence>MVMNGLKRFSGLIAAACLLVLPFSATAGPVRLSLQDALDMARENNSTLKAAASRVEQAEARYLQTRKAYLPSVELSETMMHTNDPAAVFSYKLRQRVVNPVDLGYTERINDPDALTNFQLGLEVRQPILNLDAWNGRKAAEVARSSAGYELERAAETIELEVKKAYYALVLSRSNLEAVNRSIEAMSRHDREARKAYSKGLITRSDKLSTGVRLAELNEQKLVIRDEIRNAEDALRFLLRYDDDSPIVPEDGLEVQREHAAADAAVSVDERADLKALEAYTRAAEYRTQMAEAAALPRVNAFVQTNWNDNAFPGLDEHNWTVGLSVNWMVFDGYETIGKQQEARARELESRYLYEEARDRSRFDIRRASRMLQTAASRIDVARQSLEEARVSLDYIGERYRAGQAMTFELLGREAAYTRALMRLNRARYDYIMARHELQYARGS</sequence>
<keyword evidence="6" id="KW-0472">Membrane</keyword>
<evidence type="ECO:0000256" key="8">
    <source>
        <dbReference type="SAM" id="Coils"/>
    </source>
</evidence>
<dbReference type="Proteomes" id="UP000619838">
    <property type="component" value="Unassembled WGS sequence"/>
</dbReference>
<feature type="signal peptide" evidence="9">
    <location>
        <begin position="1"/>
        <end position="27"/>
    </location>
</feature>
<evidence type="ECO:0000313" key="10">
    <source>
        <dbReference type="EMBL" id="MBF0636391.1"/>
    </source>
</evidence>
<dbReference type="InterPro" id="IPR003423">
    <property type="entry name" value="OMP_efflux"/>
</dbReference>
<accession>A0ABR9XQU3</accession>
<evidence type="ECO:0000256" key="6">
    <source>
        <dbReference type="ARBA" id="ARBA00023136"/>
    </source>
</evidence>
<evidence type="ECO:0000256" key="4">
    <source>
        <dbReference type="ARBA" id="ARBA00022452"/>
    </source>
</evidence>
<proteinExistence type="inferred from homology"/>
<evidence type="ECO:0000256" key="1">
    <source>
        <dbReference type="ARBA" id="ARBA00004442"/>
    </source>
</evidence>
<dbReference type="EMBL" id="JADGII010000005">
    <property type="protein sequence ID" value="MBF0636391.1"/>
    <property type="molecule type" value="Genomic_DNA"/>
</dbReference>
<gene>
    <name evidence="10" type="ORF">INT08_04260</name>
</gene>
<keyword evidence="11" id="KW-1185">Reference proteome</keyword>
<keyword evidence="8" id="KW-0175">Coiled coil</keyword>
<dbReference type="PANTHER" id="PTHR30026:SF21">
    <property type="entry name" value="SLR1270 PROTEIN"/>
    <property type="match status" value="1"/>
</dbReference>
<dbReference type="SUPFAM" id="SSF56954">
    <property type="entry name" value="Outer membrane efflux proteins (OEP)"/>
    <property type="match status" value="1"/>
</dbReference>